<protein>
    <submittedName>
        <fullName evidence="2">Uncharacterized protein</fullName>
    </submittedName>
</protein>
<feature type="compositionally biased region" description="Low complexity" evidence="1">
    <location>
        <begin position="47"/>
        <end position="69"/>
    </location>
</feature>
<sequence>MSAATTTTTASVPVSMPMPVPSTGCSGTDPPHVLHHNAMGDHERYGSNHLSPSSASASGSGSSSGFASISSSCPSATGLDVAGSIVIGNGNRSRPPHASASGQGGVAYHQHPWGSTAAAATATTAAANNSARHLLQSISPLSSSSSPPPTAASHETLSLVKVKTDTPGGTRKSRTRKRHRHRKTGSRSDNDLDSLSTVNLGHEKDNVTIVTGDVDRGHSAQTIDNLENPEFREKRSQSTVPLYKQSEPIEANTQDHSRDDDGHNKNDPAQGSHPRASANATGPMIVDGNVARRSAVSSRQETTSRSQLINVPISSQAVQRPAPYSNIGLNAPHSSQPNTHNYFHRRGRGSISGSSAGPAVATASPSGSNTVAARLGPARQCIPTAPTSTIPPCRQLSTTATIGSLDIVVFLPGMKQPVTFHNIPQRRYTKLPDHRPPLRRDKPVRIMLPGAVGDQGSGDGAGGGGGYHRGYGPYTGDRLIYPAPDRSFIFIPRELRPNQRTSTTFIPRGGVRGRGRGGCHIPSKSLDSSAYNAELIRTVYQYRRQQLQQESYAAAGHSHSHSLSLSNPYFNRLSTRSRRSSSFGLPPPPPAAGLPPRPVPVGLAPISMPPKAVGPGPGSMARFPPHVGNALQPPPEAQYTLPGPGMMMSSPVFPHAVTTAHGQAMVPAAYNAAPPSFDPTAIPAPPFPPPTHRHNPLKSSSLQAPVPASSNRTLPAPAATSVPIHQPQPQKRISVPNIINHVQGDTPPPLQQHRQDQAGEMADAFQEQKYQVLSPALSAAQQPLQPYDPVVAYPSSTAGEIQNTCALTQDPNDGHDRGTNGTDYYSSPYQLPLPPGAPGSLVPHPVASEYKGTVFYQYEYPCDTSTSGIPYQQEQSQMVGMQQPPLPEPPIPNFQQAISPTTSGPCYPGNPQFIQPNYNMPPLPSGAPTTGGPYHFGYPAPTIHGQYGPQFVYGPPLHMQPLQMPLPMAMAMHNSMPGAGMMHPQSGHMHMMASRNGR</sequence>
<feature type="compositionally biased region" description="Pro residues" evidence="1">
    <location>
        <begin position="585"/>
        <end position="595"/>
    </location>
</feature>
<dbReference type="AlphaFoldDB" id="A0A167WJ29"/>
<keyword evidence="3" id="KW-1185">Reference proteome</keyword>
<evidence type="ECO:0000313" key="2">
    <source>
        <dbReference type="EMBL" id="KZZ88914.1"/>
    </source>
</evidence>
<feature type="region of interest" description="Disordered" evidence="1">
    <location>
        <begin position="87"/>
        <end position="109"/>
    </location>
</feature>
<feature type="region of interest" description="Disordered" evidence="1">
    <location>
        <begin position="1"/>
        <end position="69"/>
    </location>
</feature>
<dbReference type="Proteomes" id="UP000242877">
    <property type="component" value="Unassembled WGS sequence"/>
</dbReference>
<feature type="region of interest" description="Disordered" evidence="1">
    <location>
        <begin position="575"/>
        <end position="595"/>
    </location>
</feature>
<feature type="region of interest" description="Disordered" evidence="1">
    <location>
        <begin position="680"/>
        <end position="713"/>
    </location>
</feature>
<accession>A0A167WJ29</accession>
<feature type="region of interest" description="Disordered" evidence="1">
    <location>
        <begin position="500"/>
        <end position="523"/>
    </location>
</feature>
<feature type="compositionally biased region" description="Basic residues" evidence="1">
    <location>
        <begin position="171"/>
        <end position="185"/>
    </location>
</feature>
<dbReference type="OrthoDB" id="5413466at2759"/>
<feature type="compositionally biased region" description="Low complexity" evidence="1">
    <location>
        <begin position="1"/>
        <end position="17"/>
    </location>
</feature>
<dbReference type="VEuPathDB" id="FungiDB:AAP_04706"/>
<dbReference type="EMBL" id="AZGZ01000023">
    <property type="protein sequence ID" value="KZZ88914.1"/>
    <property type="molecule type" value="Genomic_DNA"/>
</dbReference>
<name>A0A167WJ29_9EURO</name>
<reference evidence="2 3" key="1">
    <citation type="journal article" date="2016" name="Genome Biol. Evol.">
        <title>Divergent and convergent evolution of fungal pathogenicity.</title>
        <authorList>
            <person name="Shang Y."/>
            <person name="Xiao G."/>
            <person name="Zheng P."/>
            <person name="Cen K."/>
            <person name="Zhan S."/>
            <person name="Wang C."/>
        </authorList>
    </citation>
    <scope>NUCLEOTIDE SEQUENCE [LARGE SCALE GENOMIC DNA]</scope>
    <source>
        <strain evidence="2 3">ARSEF 7405</strain>
    </source>
</reference>
<gene>
    <name evidence="2" type="ORF">AAP_04706</name>
</gene>
<proteinExistence type="predicted"/>
<comment type="caution">
    <text evidence="2">The sequence shown here is derived from an EMBL/GenBank/DDBJ whole genome shotgun (WGS) entry which is preliminary data.</text>
</comment>
<evidence type="ECO:0000313" key="3">
    <source>
        <dbReference type="Proteomes" id="UP000242877"/>
    </source>
</evidence>
<feature type="compositionally biased region" description="Basic and acidic residues" evidence="1">
    <location>
        <begin position="253"/>
        <end position="266"/>
    </location>
</feature>
<organism evidence="2 3">
    <name type="scientific">Ascosphaera apis ARSEF 7405</name>
    <dbReference type="NCBI Taxonomy" id="392613"/>
    <lineage>
        <taxon>Eukaryota</taxon>
        <taxon>Fungi</taxon>
        <taxon>Dikarya</taxon>
        <taxon>Ascomycota</taxon>
        <taxon>Pezizomycotina</taxon>
        <taxon>Eurotiomycetes</taxon>
        <taxon>Eurotiomycetidae</taxon>
        <taxon>Onygenales</taxon>
        <taxon>Ascosphaeraceae</taxon>
        <taxon>Ascosphaera</taxon>
    </lineage>
</organism>
<evidence type="ECO:0000256" key="1">
    <source>
        <dbReference type="SAM" id="MobiDB-lite"/>
    </source>
</evidence>
<feature type="compositionally biased region" description="Polar residues" evidence="1">
    <location>
        <begin position="697"/>
        <end position="713"/>
    </location>
</feature>
<feature type="region of interest" description="Disordered" evidence="1">
    <location>
        <begin position="139"/>
        <end position="285"/>
    </location>
</feature>